<feature type="transmembrane region" description="Helical" evidence="5">
    <location>
        <begin position="6"/>
        <end position="28"/>
    </location>
</feature>
<keyword evidence="3 5" id="KW-1133">Transmembrane helix</keyword>
<keyword evidence="5" id="KW-1278">Translocase</keyword>
<accession>A0A316AQR4</accession>
<dbReference type="GO" id="GO:0005886">
    <property type="term" value="C:plasma membrane"/>
    <property type="evidence" value="ECO:0007669"/>
    <property type="project" value="UniProtKB-SubCell"/>
</dbReference>
<evidence type="ECO:0000256" key="2">
    <source>
        <dbReference type="ARBA" id="ARBA00022692"/>
    </source>
</evidence>
<comment type="similarity">
    <text evidence="5">Belongs to the complex I subunit 2 family.</text>
</comment>
<dbReference type="OrthoDB" id="9811718at2"/>
<evidence type="ECO:0000259" key="7">
    <source>
        <dbReference type="Pfam" id="PF00361"/>
    </source>
</evidence>
<feature type="transmembrane region" description="Helical" evidence="5">
    <location>
        <begin position="262"/>
        <end position="283"/>
    </location>
</feature>
<feature type="transmembrane region" description="Helical" evidence="5">
    <location>
        <begin position="40"/>
        <end position="66"/>
    </location>
</feature>
<keyword evidence="5" id="KW-0813">Transport</keyword>
<dbReference type="InterPro" id="IPR001750">
    <property type="entry name" value="ND/Mrp_TM"/>
</dbReference>
<evidence type="ECO:0000313" key="8">
    <source>
        <dbReference type="EMBL" id="PWJ60085.1"/>
    </source>
</evidence>
<dbReference type="EC" id="7.1.1.-" evidence="5"/>
<keyword evidence="5" id="KW-0520">NAD</keyword>
<evidence type="ECO:0000256" key="1">
    <source>
        <dbReference type="ARBA" id="ARBA00004127"/>
    </source>
</evidence>
<evidence type="ECO:0000313" key="9">
    <source>
        <dbReference type="Proteomes" id="UP000245880"/>
    </source>
</evidence>
<dbReference type="Proteomes" id="UP000245880">
    <property type="component" value="Unassembled WGS sequence"/>
</dbReference>
<feature type="transmembrane region" description="Helical" evidence="5">
    <location>
        <begin position="197"/>
        <end position="224"/>
    </location>
</feature>
<feature type="domain" description="NADH:quinone oxidoreductase/Mrp antiporter transmembrane" evidence="7">
    <location>
        <begin position="120"/>
        <end position="414"/>
    </location>
</feature>
<comment type="subcellular location">
    <subcellularLocation>
        <location evidence="5">Cell membrane</location>
        <topology evidence="5">Multi-pass membrane protein</topology>
    </subcellularLocation>
    <subcellularLocation>
        <location evidence="1">Endomembrane system</location>
        <topology evidence="1">Multi-pass membrane protein</topology>
    </subcellularLocation>
    <subcellularLocation>
        <location evidence="6">Membrane</location>
        <topology evidence="6">Multi-pass membrane protein</topology>
    </subcellularLocation>
</comment>
<feature type="transmembrane region" description="Helical" evidence="5">
    <location>
        <begin position="401"/>
        <end position="420"/>
    </location>
</feature>
<dbReference type="GO" id="GO:0048038">
    <property type="term" value="F:quinone binding"/>
    <property type="evidence" value="ECO:0007669"/>
    <property type="project" value="UniProtKB-KW"/>
</dbReference>
<evidence type="ECO:0000256" key="6">
    <source>
        <dbReference type="RuleBase" id="RU000320"/>
    </source>
</evidence>
<feature type="transmembrane region" description="Helical" evidence="5">
    <location>
        <begin position="72"/>
        <end position="91"/>
    </location>
</feature>
<dbReference type="GO" id="GO:0012505">
    <property type="term" value="C:endomembrane system"/>
    <property type="evidence" value="ECO:0007669"/>
    <property type="project" value="UniProtKB-SubCell"/>
</dbReference>
<dbReference type="RefSeq" id="WP_109672153.1">
    <property type="nucleotide sequence ID" value="NZ_QGDT01000001.1"/>
</dbReference>
<reference evidence="8 9" key="1">
    <citation type="submission" date="2018-03" db="EMBL/GenBank/DDBJ databases">
        <title>Genomic Encyclopedia of Archaeal and Bacterial Type Strains, Phase II (KMG-II): from individual species to whole genera.</title>
        <authorList>
            <person name="Goeker M."/>
        </authorList>
    </citation>
    <scope>NUCLEOTIDE SEQUENCE [LARGE SCALE GENOMIC DNA]</scope>
    <source>
        <strain evidence="8 9">DSM 100346</strain>
    </source>
</reference>
<dbReference type="NCBIfam" id="TIGR01770">
    <property type="entry name" value="NDH_I_N"/>
    <property type="match status" value="1"/>
</dbReference>
<keyword evidence="2 5" id="KW-0812">Transmembrane</keyword>
<gene>
    <name evidence="5" type="primary">nuoN</name>
    <name evidence="8" type="ORF">CLV98_101261</name>
</gene>
<dbReference type="GO" id="GO:0050136">
    <property type="term" value="F:NADH dehydrogenase (quinone) (non-electrogenic) activity"/>
    <property type="evidence" value="ECO:0007669"/>
    <property type="project" value="UniProtKB-UniRule"/>
</dbReference>
<comment type="catalytic activity">
    <reaction evidence="5">
        <text>a quinone + NADH + 5 H(+)(in) = a quinol + NAD(+) + 4 H(+)(out)</text>
        <dbReference type="Rhea" id="RHEA:57888"/>
        <dbReference type="ChEBI" id="CHEBI:15378"/>
        <dbReference type="ChEBI" id="CHEBI:24646"/>
        <dbReference type="ChEBI" id="CHEBI:57540"/>
        <dbReference type="ChEBI" id="CHEBI:57945"/>
        <dbReference type="ChEBI" id="CHEBI:132124"/>
    </reaction>
</comment>
<feature type="transmembrane region" description="Helical" evidence="5">
    <location>
        <begin position="157"/>
        <end position="177"/>
    </location>
</feature>
<dbReference type="AlphaFoldDB" id="A0A316AQR4"/>
<feature type="transmembrane region" description="Helical" evidence="5">
    <location>
        <begin position="441"/>
        <end position="465"/>
    </location>
</feature>
<evidence type="ECO:0000256" key="5">
    <source>
        <dbReference type="HAMAP-Rule" id="MF_00445"/>
    </source>
</evidence>
<dbReference type="EMBL" id="QGDT01000001">
    <property type="protein sequence ID" value="PWJ60085.1"/>
    <property type="molecule type" value="Genomic_DNA"/>
</dbReference>
<comment type="caution">
    <text evidence="8">The sequence shown here is derived from an EMBL/GenBank/DDBJ whole genome shotgun (WGS) entry which is preliminary data.</text>
</comment>
<feature type="transmembrane region" description="Helical" evidence="5">
    <location>
        <begin position="236"/>
        <end position="256"/>
    </location>
</feature>
<comment type="subunit">
    <text evidence="5">NDH-1 is composed of 14 different subunits. Subunits NuoA, H, J, K, L, M, N constitute the membrane sector of the complex.</text>
</comment>
<keyword evidence="4 5" id="KW-0472">Membrane</keyword>
<dbReference type="HAMAP" id="MF_00445">
    <property type="entry name" value="NDH1_NuoN_1"/>
    <property type="match status" value="1"/>
</dbReference>
<dbReference type="GO" id="GO:0042773">
    <property type="term" value="P:ATP synthesis coupled electron transport"/>
    <property type="evidence" value="ECO:0007669"/>
    <property type="project" value="InterPro"/>
</dbReference>
<dbReference type="PANTHER" id="PTHR22773">
    <property type="entry name" value="NADH DEHYDROGENASE"/>
    <property type="match status" value="1"/>
</dbReference>
<feature type="transmembrane region" description="Helical" evidence="5">
    <location>
        <begin position="324"/>
        <end position="342"/>
    </location>
</feature>
<keyword evidence="5" id="KW-1003">Cell membrane</keyword>
<evidence type="ECO:0000256" key="4">
    <source>
        <dbReference type="ARBA" id="ARBA00023136"/>
    </source>
</evidence>
<feature type="transmembrane region" description="Helical" evidence="5">
    <location>
        <begin position="103"/>
        <end position="120"/>
    </location>
</feature>
<feature type="transmembrane region" description="Helical" evidence="5">
    <location>
        <begin position="363"/>
        <end position="381"/>
    </location>
</feature>
<dbReference type="Pfam" id="PF00361">
    <property type="entry name" value="Proton_antipo_M"/>
    <property type="match status" value="1"/>
</dbReference>
<protein>
    <recommendedName>
        <fullName evidence="5">NADH-quinone oxidoreductase subunit N</fullName>
        <ecNumber evidence="5">7.1.1.-</ecNumber>
    </recommendedName>
    <alternativeName>
        <fullName evidence="5">NADH dehydrogenase I subunit N</fullName>
    </alternativeName>
    <alternativeName>
        <fullName evidence="5">NDH-1 subunit N</fullName>
    </alternativeName>
</protein>
<keyword evidence="9" id="KW-1185">Reference proteome</keyword>
<evidence type="ECO:0000256" key="3">
    <source>
        <dbReference type="ARBA" id="ARBA00022989"/>
    </source>
</evidence>
<dbReference type="GO" id="GO:0008137">
    <property type="term" value="F:NADH dehydrogenase (ubiquinone) activity"/>
    <property type="evidence" value="ECO:0007669"/>
    <property type="project" value="InterPro"/>
</dbReference>
<sequence length="485" mass="52456">MAPNDFLALLPLLILSIAAVLVMMLIVANQSHRVIQMASLFLFLTSFLSLFLIPVTLPYAIAPLLLIDSFGVYMMALIVFSALVVNIISYVYFEGKEEGPKEYYVLLFLCTLGACILAVSQHFVSLFLGLEILTIGLYALIAYLRSRQRAIEAGIKYLILAAFSSAFLLFGMALIYVQTGSMSFSLIAHSLALETDLPALFLLGIGMMMVGIGFKLAIVPFHMWAADVYQGAPLPVTAFIATASKGGVLAVTFRFLTSIDGLRFHVLSASLVVLAMVSILLGNILALQQKNLKRLLAYSSIAHFGYLLVAFVPNSPLSLPAMSFYLSAYLISTLAAFGIMAVRSDGTEEAEELASYTSLFWQSPLQASILGLAMLSLAGIPLTVGFTGKFYLLAAAIQNNYWALALVLVLGSILGIYYYLRVINSLLKGGTTTGALPKTAFPYFLVLSLVMLSLLALFILGLGVFPESLIGYLKDLQMGGTTSVY</sequence>
<name>A0A316AQR4_9BACT</name>
<dbReference type="InterPro" id="IPR010096">
    <property type="entry name" value="NADH-Q_OxRdtase_suN/2"/>
</dbReference>
<keyword evidence="5" id="KW-0874">Quinone</keyword>
<feature type="transmembrane region" description="Helical" evidence="5">
    <location>
        <begin position="295"/>
        <end position="312"/>
    </location>
</feature>
<comment type="function">
    <text evidence="5">NDH-1 shuttles electrons from NADH, via FMN and iron-sulfur (Fe-S) centers, to quinones in the respiratory chain. The immediate electron acceptor for the enzyme in this species is believed to be a menaquinone. Couples the redox reaction to proton translocation (for every two electrons transferred, four hydrogen ions are translocated across the cytoplasmic membrane), and thus conserves the redox energy in a proton gradient.</text>
</comment>
<organism evidence="8 9">
    <name type="scientific">Dyadobacter jejuensis</name>
    <dbReference type="NCBI Taxonomy" id="1082580"/>
    <lineage>
        <taxon>Bacteria</taxon>
        <taxon>Pseudomonadati</taxon>
        <taxon>Bacteroidota</taxon>
        <taxon>Cytophagia</taxon>
        <taxon>Cytophagales</taxon>
        <taxon>Spirosomataceae</taxon>
        <taxon>Dyadobacter</taxon>
    </lineage>
</organism>
<feature type="transmembrane region" description="Helical" evidence="5">
    <location>
        <begin position="126"/>
        <end position="145"/>
    </location>
</feature>
<proteinExistence type="inferred from homology"/>